<feature type="chain" id="PRO_5026747769" evidence="1">
    <location>
        <begin position="31"/>
        <end position="637"/>
    </location>
</feature>
<proteinExistence type="predicted"/>
<comment type="caution">
    <text evidence="4">The sequence shown here is derived from an EMBL/GenBank/DDBJ whole genome shotgun (WGS) entry which is preliminary data.</text>
</comment>
<dbReference type="InterPro" id="IPR038765">
    <property type="entry name" value="Papain-like_cys_pep_sf"/>
</dbReference>
<gene>
    <name evidence="4" type="ORF">GJ697_23670</name>
</gene>
<dbReference type="Pfam" id="PF12969">
    <property type="entry name" value="DUF3857"/>
    <property type="match status" value="1"/>
</dbReference>
<dbReference type="InterPro" id="IPR002931">
    <property type="entry name" value="Transglutaminase-like"/>
</dbReference>
<evidence type="ECO:0000313" key="5">
    <source>
        <dbReference type="Proteomes" id="UP000481037"/>
    </source>
</evidence>
<organism evidence="4 5">
    <name type="scientific">Duganella alba</name>
    <dbReference type="NCBI Taxonomy" id="2666081"/>
    <lineage>
        <taxon>Bacteria</taxon>
        <taxon>Pseudomonadati</taxon>
        <taxon>Pseudomonadota</taxon>
        <taxon>Betaproteobacteria</taxon>
        <taxon>Burkholderiales</taxon>
        <taxon>Oxalobacteraceae</taxon>
        <taxon>Telluria group</taxon>
        <taxon>Duganella</taxon>
    </lineage>
</organism>
<protein>
    <submittedName>
        <fullName evidence="4">DUF3857 domain-containing protein</fullName>
    </submittedName>
</protein>
<dbReference type="Gene3D" id="2.60.40.3140">
    <property type="match status" value="1"/>
</dbReference>
<evidence type="ECO:0000259" key="2">
    <source>
        <dbReference type="Pfam" id="PF01841"/>
    </source>
</evidence>
<dbReference type="Gene3D" id="2.60.120.1130">
    <property type="match status" value="1"/>
</dbReference>
<reference evidence="4 5" key="1">
    <citation type="submission" date="2019-11" db="EMBL/GenBank/DDBJ databases">
        <title>Novel species isolated from a subtropical stream in China.</title>
        <authorList>
            <person name="Lu H."/>
        </authorList>
    </citation>
    <scope>NUCLEOTIDE SEQUENCE [LARGE SCALE GENOMIC DNA]</scope>
    <source>
        <strain evidence="4 5">FT25W</strain>
    </source>
</reference>
<keyword evidence="5" id="KW-1185">Reference proteome</keyword>
<accession>A0A6L5QLZ6</accession>
<feature type="signal peptide" evidence="1">
    <location>
        <begin position="1"/>
        <end position="30"/>
    </location>
</feature>
<dbReference type="Pfam" id="PF01841">
    <property type="entry name" value="Transglut_core"/>
    <property type="match status" value="1"/>
</dbReference>
<feature type="domain" description="DUF3857" evidence="3">
    <location>
        <begin position="53"/>
        <end position="214"/>
    </location>
</feature>
<evidence type="ECO:0000313" key="4">
    <source>
        <dbReference type="EMBL" id="MRX10833.1"/>
    </source>
</evidence>
<dbReference type="EMBL" id="WKJM01000024">
    <property type="protein sequence ID" value="MRX10833.1"/>
    <property type="molecule type" value="Genomic_DNA"/>
</dbReference>
<sequence>MFLPLPVFAMKMKLLAAWCAAMLLSTPVFAADDGTDSSATTLKEVQAFVVQRDGSFVLDHEVLVQLNEQRAVGAQAQRQFHFNRTLEDIDVIDAYTEKPDGRRIQVQPDQIKLQQEPAYSGAPMFQDMQIKSVIYPDVAVGDKLYSKIRHVRRTAMFPGQFTDATYPLFRPTTQLTLIYDLPSDMPLRADDPGFKASAPRQHDGRTVYRWDYQQADNPRIEYDTVAYADYGRHLFVSTFNNFAEVGLAYDRAAAVAATPTARITAKARELTQGLSDPRAQALAIDNWVRKNIRYVAVYIGNGGLEPHNAEAVLDNRYGDCKDHATLMEALLRAVGIDSTPVLINAGNSYRLAPVASLGQFNHAINYIPSLDLYLDSTAENISAGYLPVWDLDKTVILTRSGKLGHTPVTQLGKIKNRYTVQIAEDGSARFDFTRDQLGWWEEEVRYEHRNWRKEDQQRFVESLLKGSGVKGSGDVLLGDLDDKAAGHGYSYRLRGQGENWVYLPGTVGVPSSSSLYVGLAQQVFGLTNETTRTQPFVCPENDYEEEAVYEFPQRAALLAVPPDVHIASPYFQYRAEFRQVDGKLLIGRSFKSGKAGTKVCTPEDYVAMQADIRKMVRDLRSQFILQLPESGMPVTIR</sequence>
<dbReference type="SUPFAM" id="SSF54001">
    <property type="entry name" value="Cysteine proteinases"/>
    <property type="match status" value="1"/>
</dbReference>
<keyword evidence="1" id="KW-0732">Signal</keyword>
<name>A0A6L5QLZ6_9BURK</name>
<evidence type="ECO:0000259" key="3">
    <source>
        <dbReference type="Pfam" id="PF12969"/>
    </source>
</evidence>
<dbReference type="Gene3D" id="3.10.620.30">
    <property type="match status" value="1"/>
</dbReference>
<dbReference type="Proteomes" id="UP000481037">
    <property type="component" value="Unassembled WGS sequence"/>
</dbReference>
<dbReference type="InterPro" id="IPR024618">
    <property type="entry name" value="DUF3857"/>
</dbReference>
<dbReference type="AlphaFoldDB" id="A0A6L5QLZ6"/>
<evidence type="ECO:0000256" key="1">
    <source>
        <dbReference type="SAM" id="SignalP"/>
    </source>
</evidence>
<feature type="domain" description="Transglutaminase-like" evidence="2">
    <location>
        <begin position="266"/>
        <end position="340"/>
    </location>
</feature>